<evidence type="ECO:0000256" key="9">
    <source>
        <dbReference type="ARBA" id="ARBA00022989"/>
    </source>
</evidence>
<keyword evidence="4" id="KW-0813">Transport</keyword>
<evidence type="ECO:0000256" key="5">
    <source>
        <dbReference type="ARBA" id="ARBA00022475"/>
    </source>
</evidence>
<feature type="domain" description="Amino acid transporter transmembrane" evidence="14">
    <location>
        <begin position="87"/>
        <end position="479"/>
    </location>
</feature>
<organism evidence="15 16">
    <name type="scientific">Clitoria ternatea</name>
    <name type="common">Butterfly pea</name>
    <dbReference type="NCBI Taxonomy" id="43366"/>
    <lineage>
        <taxon>Eukaryota</taxon>
        <taxon>Viridiplantae</taxon>
        <taxon>Streptophyta</taxon>
        <taxon>Embryophyta</taxon>
        <taxon>Tracheophyta</taxon>
        <taxon>Spermatophyta</taxon>
        <taxon>Magnoliopsida</taxon>
        <taxon>eudicotyledons</taxon>
        <taxon>Gunneridae</taxon>
        <taxon>Pentapetalae</taxon>
        <taxon>rosids</taxon>
        <taxon>fabids</taxon>
        <taxon>Fabales</taxon>
        <taxon>Fabaceae</taxon>
        <taxon>Papilionoideae</taxon>
        <taxon>50 kb inversion clade</taxon>
        <taxon>NPAAA clade</taxon>
        <taxon>indigoferoid/millettioid clade</taxon>
        <taxon>Phaseoleae</taxon>
        <taxon>Clitoria</taxon>
    </lineage>
</organism>
<feature type="transmembrane region" description="Helical" evidence="13">
    <location>
        <begin position="400"/>
        <end position="420"/>
    </location>
</feature>
<dbReference type="InterPro" id="IPR013057">
    <property type="entry name" value="AA_transpt_TM"/>
</dbReference>
<evidence type="ECO:0000256" key="1">
    <source>
        <dbReference type="ARBA" id="ARBA00004127"/>
    </source>
</evidence>
<evidence type="ECO:0000256" key="3">
    <source>
        <dbReference type="ARBA" id="ARBA00005590"/>
    </source>
</evidence>
<evidence type="ECO:0000313" key="16">
    <source>
        <dbReference type="Proteomes" id="UP001359559"/>
    </source>
</evidence>
<keyword evidence="7" id="KW-0769">Symport</keyword>
<comment type="function">
    <text evidence="12">Carrier protein involved in proton-driven auxin influx. Mediates the formation of auxin gradient from developing leaves (site of auxin biosynthesis) to tips by contributing to the loading of auxin in vascular tissues and facilitating acropetal (base to tip) auxin transport within inner tissues of the root apex, and basipetal (tip to base) auxin transport within outer tissues of the root apex. May be involved in lateral roots and nodules formation.</text>
</comment>
<comment type="caution">
    <text evidence="15">The sequence shown here is derived from an EMBL/GenBank/DDBJ whole genome shotgun (WGS) entry which is preliminary data.</text>
</comment>
<keyword evidence="6 13" id="KW-0812">Transmembrane</keyword>
<feature type="transmembrane region" description="Helical" evidence="13">
    <location>
        <begin position="312"/>
        <end position="335"/>
    </location>
</feature>
<feature type="transmembrane region" description="Helical" evidence="13">
    <location>
        <begin position="116"/>
        <end position="135"/>
    </location>
</feature>
<gene>
    <name evidence="15" type="ORF">RJT34_11398</name>
</gene>
<comment type="subcellular location">
    <subcellularLocation>
        <location evidence="2">Cell membrane</location>
    </subcellularLocation>
    <subcellularLocation>
        <location evidence="1">Endomembrane system</location>
        <topology evidence="1">Multi-pass membrane protein</topology>
    </subcellularLocation>
</comment>
<evidence type="ECO:0000256" key="13">
    <source>
        <dbReference type="SAM" id="Phobius"/>
    </source>
</evidence>
<keyword evidence="8" id="KW-0029">Amino-acid transport</keyword>
<keyword evidence="10 13" id="KW-0472">Membrane</keyword>
<evidence type="ECO:0000256" key="7">
    <source>
        <dbReference type="ARBA" id="ARBA00022847"/>
    </source>
</evidence>
<evidence type="ECO:0000256" key="12">
    <source>
        <dbReference type="ARBA" id="ARBA00045588"/>
    </source>
</evidence>
<name>A0AAN9JK18_CLITE</name>
<feature type="transmembrane region" description="Helical" evidence="13">
    <location>
        <begin position="207"/>
        <end position="228"/>
    </location>
</feature>
<feature type="transmembrane region" description="Helical" evidence="13">
    <location>
        <begin position="234"/>
        <end position="254"/>
    </location>
</feature>
<reference evidence="15 16" key="1">
    <citation type="submission" date="2024-01" db="EMBL/GenBank/DDBJ databases">
        <title>The genomes of 5 underutilized Papilionoideae crops provide insights into root nodulation and disease resistance.</title>
        <authorList>
            <person name="Yuan L."/>
        </authorList>
    </citation>
    <scope>NUCLEOTIDE SEQUENCE [LARGE SCALE GENOMIC DNA]</scope>
    <source>
        <strain evidence="15">LY-2023</strain>
        <tissue evidence="15">Leaf</tissue>
    </source>
</reference>
<evidence type="ECO:0000256" key="8">
    <source>
        <dbReference type="ARBA" id="ARBA00022970"/>
    </source>
</evidence>
<accession>A0AAN9JK18</accession>
<dbReference type="EMBL" id="JAYKXN010000003">
    <property type="protein sequence ID" value="KAK7300552.1"/>
    <property type="molecule type" value="Genomic_DNA"/>
</dbReference>
<keyword evidence="11" id="KW-0927">Auxin signaling pathway</keyword>
<evidence type="ECO:0000313" key="15">
    <source>
        <dbReference type="EMBL" id="KAK7300552.1"/>
    </source>
</evidence>
<evidence type="ECO:0000259" key="14">
    <source>
        <dbReference type="Pfam" id="PF01490"/>
    </source>
</evidence>
<dbReference type="AlphaFoldDB" id="A0AAN9JK18"/>
<keyword evidence="16" id="KW-1185">Reference proteome</keyword>
<dbReference type="GO" id="GO:0006865">
    <property type="term" value="P:amino acid transport"/>
    <property type="evidence" value="ECO:0007669"/>
    <property type="project" value="UniProtKB-KW"/>
</dbReference>
<evidence type="ECO:0000256" key="2">
    <source>
        <dbReference type="ARBA" id="ARBA00004236"/>
    </source>
</evidence>
<feature type="transmembrane region" description="Helical" evidence="13">
    <location>
        <begin position="426"/>
        <end position="447"/>
    </location>
</feature>
<proteinExistence type="inferred from homology"/>
<protein>
    <recommendedName>
        <fullName evidence="14">Amino acid transporter transmembrane domain-containing protein</fullName>
    </recommendedName>
</protein>
<dbReference type="PANTHER" id="PTHR48017">
    <property type="entry name" value="OS05G0424000 PROTEIN-RELATED"/>
    <property type="match status" value="1"/>
</dbReference>
<evidence type="ECO:0000256" key="4">
    <source>
        <dbReference type="ARBA" id="ARBA00022448"/>
    </source>
</evidence>
<comment type="similarity">
    <text evidence="3">Belongs to the amino acid/polyamine transporter 2 family. Amino acid/auxin permease (AAAP) (TC 2.A.18.1) subfamily.</text>
</comment>
<dbReference type="GO" id="GO:0009734">
    <property type="term" value="P:auxin-activated signaling pathway"/>
    <property type="evidence" value="ECO:0007669"/>
    <property type="project" value="UniProtKB-KW"/>
</dbReference>
<evidence type="ECO:0000256" key="11">
    <source>
        <dbReference type="ARBA" id="ARBA00023294"/>
    </source>
</evidence>
<dbReference type="Proteomes" id="UP001359559">
    <property type="component" value="Unassembled WGS sequence"/>
</dbReference>
<sequence length="495" mass="54418">MYEKASRNNTYKQKKQTTKESGCFKFQCAERAGHGLGVVNCDDHQKNLQVTLAVKSVSVDEEQLSVTLLENHPDVRIPDTAHQISSDSWFQVGFVLTTGINSAYVLGYSGTIMVPLGWVGGVVGLILATAISLYANALLAMLHELGGTRHIRYRDLAGYIYGRKAYSLTWALQYINLFMINAGYIILAGSALKAVYVLFRDDDLMKLPYAIAIAGFVCAIFAICIPHLSALGIWLGFSTVFSLVYIVVALVLSIRDGMKSPPRDYSIPGTTGSKIFTTVGASANLVFAYNTGMLPEIQATIRQPVVKNMMKALYFQFTVGVLPLYLVTFAGYWAYGSSTATYLLSDVNGPVWVKAIANIAAFLQSVIALHIFASPMYEYLDTKNGIKGSALAFKNLSFRVLVRGGYLAFNTFVSALLPFLGDFMSLTGAISTFPLTFILANHMYLVANDNKLTSIQKHWHWLNICFFGIMSVAATIAALQLIALHSKMYHFFADL</sequence>
<dbReference type="GO" id="GO:0005886">
    <property type="term" value="C:plasma membrane"/>
    <property type="evidence" value="ECO:0007669"/>
    <property type="project" value="UniProtKB-SubCell"/>
</dbReference>
<dbReference type="Pfam" id="PF01490">
    <property type="entry name" value="Aa_trans"/>
    <property type="match status" value="1"/>
</dbReference>
<dbReference type="GO" id="GO:0015293">
    <property type="term" value="F:symporter activity"/>
    <property type="evidence" value="ECO:0007669"/>
    <property type="project" value="UniProtKB-KW"/>
</dbReference>
<feature type="transmembrane region" description="Helical" evidence="13">
    <location>
        <begin position="355"/>
        <end position="380"/>
    </location>
</feature>
<dbReference type="GO" id="GO:0012505">
    <property type="term" value="C:endomembrane system"/>
    <property type="evidence" value="ECO:0007669"/>
    <property type="project" value="UniProtKB-SubCell"/>
</dbReference>
<keyword evidence="5" id="KW-1003">Cell membrane</keyword>
<evidence type="ECO:0000256" key="6">
    <source>
        <dbReference type="ARBA" id="ARBA00022692"/>
    </source>
</evidence>
<evidence type="ECO:0000256" key="10">
    <source>
        <dbReference type="ARBA" id="ARBA00023136"/>
    </source>
</evidence>
<feature type="transmembrane region" description="Helical" evidence="13">
    <location>
        <begin position="459"/>
        <end position="483"/>
    </location>
</feature>
<feature type="transmembrane region" description="Helical" evidence="13">
    <location>
        <begin position="174"/>
        <end position="195"/>
    </location>
</feature>
<keyword evidence="9 13" id="KW-1133">Transmembrane helix</keyword>